<dbReference type="AlphaFoldDB" id="A0A162MLH2"/>
<dbReference type="InterPro" id="IPR048108">
    <property type="entry name" value="CBO2463_dom"/>
</dbReference>
<dbReference type="RefSeq" id="WP_068748314.1">
    <property type="nucleotide sequence ID" value="NZ_LOHZ01000027.1"/>
</dbReference>
<proteinExistence type="predicted"/>
<dbReference type="Proteomes" id="UP000075737">
    <property type="component" value="Unassembled WGS sequence"/>
</dbReference>
<accession>A0A162MLH2</accession>
<evidence type="ECO:0000313" key="1">
    <source>
        <dbReference type="EMBL" id="KYO66563.1"/>
    </source>
</evidence>
<sequence length="68" mass="7926">MDELYSGLNRIRGRIIEVTERDVKIEFKGRMGMLRVPLRMLISDRHPSEGDEVELMMSYVTLINDGRS</sequence>
<dbReference type="OrthoDB" id="3233899at2"/>
<evidence type="ECO:0000313" key="2">
    <source>
        <dbReference type="Proteomes" id="UP000075737"/>
    </source>
</evidence>
<reference evidence="1 2" key="1">
    <citation type="submission" date="2015-12" db="EMBL/GenBank/DDBJ databases">
        <title>Draft genome of Thermovenabulum gondwanense isolated from a red thermophilic microbial mat colonisisng an outflow channel of a bore well.</title>
        <authorList>
            <person name="Patel B.K."/>
        </authorList>
    </citation>
    <scope>NUCLEOTIDE SEQUENCE [LARGE SCALE GENOMIC DNA]</scope>
    <source>
        <strain evidence="1 2">R270</strain>
    </source>
</reference>
<comment type="caution">
    <text evidence="1">The sequence shown here is derived from an EMBL/GenBank/DDBJ whole genome shotgun (WGS) entry which is preliminary data.</text>
</comment>
<dbReference type="STRING" id="520767.ATZ99_11910"/>
<evidence type="ECO:0008006" key="3">
    <source>
        <dbReference type="Google" id="ProtNLM"/>
    </source>
</evidence>
<protein>
    <recommendedName>
        <fullName evidence="3">S1 motif domain-containing protein</fullName>
    </recommendedName>
</protein>
<dbReference type="NCBIfam" id="NF041553">
    <property type="entry name" value="CBO2463_dom"/>
    <property type="match status" value="1"/>
</dbReference>
<organism evidence="1 2">
    <name type="scientific">Thermovenabulum gondwanense</name>
    <dbReference type="NCBI Taxonomy" id="520767"/>
    <lineage>
        <taxon>Bacteria</taxon>
        <taxon>Bacillati</taxon>
        <taxon>Bacillota</taxon>
        <taxon>Clostridia</taxon>
        <taxon>Thermosediminibacterales</taxon>
        <taxon>Thermosediminibacteraceae</taxon>
        <taxon>Thermovenabulum</taxon>
    </lineage>
</organism>
<name>A0A162MLH2_9FIRM</name>
<keyword evidence="2" id="KW-1185">Reference proteome</keyword>
<gene>
    <name evidence="1" type="ORF">ATZ99_11910</name>
</gene>
<dbReference type="EMBL" id="LOHZ01000027">
    <property type="protein sequence ID" value="KYO66563.1"/>
    <property type="molecule type" value="Genomic_DNA"/>
</dbReference>